<dbReference type="FunFam" id="3.40.50.880:FF:000033">
    <property type="entry name" value="Glutamine amidotransferase class-I"/>
    <property type="match status" value="1"/>
</dbReference>
<accession>A0A0S2DJM7</accession>
<keyword evidence="1" id="KW-0315">Glutamine amidotransferase</keyword>
<dbReference type="GO" id="GO:0005829">
    <property type="term" value="C:cytosol"/>
    <property type="evidence" value="ECO:0007669"/>
    <property type="project" value="TreeGrafter"/>
</dbReference>
<dbReference type="KEGG" id="lez:GLE_3132"/>
<dbReference type="InterPro" id="IPR029062">
    <property type="entry name" value="Class_I_gatase-like"/>
</dbReference>
<reference evidence="1 2" key="1">
    <citation type="submission" date="2015-11" db="EMBL/GenBank/DDBJ databases">
        <title>Genome sequences of Lysobacter enzymogenes strain C3 and Lysobacter antibioticus ATCC 29479.</title>
        <authorList>
            <person name="Kobayashi D.Y."/>
        </authorList>
    </citation>
    <scope>NUCLEOTIDE SEQUENCE [LARGE SCALE GENOMIC DNA]</scope>
    <source>
        <strain evidence="1 2">C3</strain>
    </source>
</reference>
<dbReference type="AlphaFoldDB" id="A0A0S2DJM7"/>
<dbReference type="RefSeq" id="WP_057948066.1">
    <property type="nucleotide sequence ID" value="NZ_CP110813.1"/>
</dbReference>
<dbReference type="Gene3D" id="3.40.50.880">
    <property type="match status" value="1"/>
</dbReference>
<dbReference type="EMBL" id="CP013140">
    <property type="protein sequence ID" value="ALN58479.1"/>
    <property type="molecule type" value="Genomic_DNA"/>
</dbReference>
<dbReference type="SUPFAM" id="SSF52317">
    <property type="entry name" value="Class I glutamine amidotransferase-like"/>
    <property type="match status" value="1"/>
</dbReference>
<dbReference type="STRING" id="69.GLE_3132"/>
<sequence>MSRILVFQHVAAEPLGTLDPLIRRRGHRIRFVNFDRDPGAAPNLERYRGLIVLGGPMNVEDRAARPHLTTELRAIESMLEQGKPVLGICLGAQLLAHVLGAPVRKHHVPEIGWYPLHSTDAGRTDPVLAPLAGSAPVFQWHRYSFEIPHGAHHLARTQTCEQQAFRWGDNAYGFQFHLEMDVPLIERWLANPAYRAELAELGHDTSEAAIRALTAQHIAGMQQRADAVFNNFLDLIGRPQRRYTLPSREWV</sequence>
<proteinExistence type="predicted"/>
<dbReference type="PANTHER" id="PTHR42695">
    <property type="entry name" value="GLUTAMINE AMIDOTRANSFERASE YLR126C-RELATED"/>
    <property type="match status" value="1"/>
</dbReference>
<keyword evidence="1" id="KW-0808">Transferase</keyword>
<dbReference type="PROSITE" id="PS51273">
    <property type="entry name" value="GATASE_TYPE_1"/>
    <property type="match status" value="1"/>
</dbReference>
<protein>
    <submittedName>
        <fullName evidence="1">Glutamine amidotransferase class-I</fullName>
    </submittedName>
</protein>
<organism evidence="1 2">
    <name type="scientific">Lysobacter enzymogenes</name>
    <dbReference type="NCBI Taxonomy" id="69"/>
    <lineage>
        <taxon>Bacteria</taxon>
        <taxon>Pseudomonadati</taxon>
        <taxon>Pseudomonadota</taxon>
        <taxon>Gammaproteobacteria</taxon>
        <taxon>Lysobacterales</taxon>
        <taxon>Lysobacteraceae</taxon>
        <taxon>Lysobacter</taxon>
    </lineage>
</organism>
<gene>
    <name evidence="1" type="ORF">GLE_3132</name>
</gene>
<dbReference type="GO" id="GO:0016740">
    <property type="term" value="F:transferase activity"/>
    <property type="evidence" value="ECO:0007669"/>
    <property type="project" value="UniProtKB-KW"/>
</dbReference>
<evidence type="ECO:0000313" key="1">
    <source>
        <dbReference type="EMBL" id="ALN58479.1"/>
    </source>
</evidence>
<evidence type="ECO:0000313" key="2">
    <source>
        <dbReference type="Proteomes" id="UP000061569"/>
    </source>
</evidence>
<name>A0A0S2DJM7_LYSEN</name>
<dbReference type="InterPro" id="IPR044992">
    <property type="entry name" value="ChyE-like"/>
</dbReference>
<dbReference type="PANTHER" id="PTHR42695:SF5">
    <property type="entry name" value="GLUTAMINE AMIDOTRANSFERASE YLR126C-RELATED"/>
    <property type="match status" value="1"/>
</dbReference>
<dbReference type="Proteomes" id="UP000061569">
    <property type="component" value="Chromosome"/>
</dbReference>
<dbReference type="PATRIC" id="fig|69.6.peg.3090"/>
<dbReference type="Pfam" id="PF00117">
    <property type="entry name" value="GATase"/>
    <property type="match status" value="1"/>
</dbReference>
<dbReference type="CDD" id="cd01741">
    <property type="entry name" value="GATase1_1"/>
    <property type="match status" value="1"/>
</dbReference>
<dbReference type="InterPro" id="IPR017926">
    <property type="entry name" value="GATASE"/>
</dbReference>
<dbReference type="OrthoDB" id="9813383at2"/>